<feature type="domain" description="TtsA-like Glycoside hydrolase family 108" evidence="1">
    <location>
        <begin position="23"/>
        <end position="109"/>
    </location>
</feature>
<dbReference type="InterPro" id="IPR023346">
    <property type="entry name" value="Lysozyme-like_dom_sf"/>
</dbReference>
<evidence type="ECO:0000259" key="1">
    <source>
        <dbReference type="Pfam" id="PF05838"/>
    </source>
</evidence>
<accession>A0A7R8MMQ2</accession>
<dbReference type="SUPFAM" id="SSF53955">
    <property type="entry name" value="Lysozyme-like"/>
    <property type="match status" value="1"/>
</dbReference>
<evidence type="ECO:0000259" key="2">
    <source>
        <dbReference type="Pfam" id="PF09374"/>
    </source>
</evidence>
<organism evidence="3 4">
    <name type="scientific">Klebsiella phage vB_KvM-Eowyn</name>
    <dbReference type="NCBI Taxonomy" id="2762819"/>
    <lineage>
        <taxon>Viruses</taxon>
        <taxon>Duplodnaviria</taxon>
        <taxon>Heunggongvirae</taxon>
        <taxon>Uroviricota</taxon>
        <taxon>Caudoviricetes</taxon>
        <taxon>Chimalliviridae</taxon>
        <taxon>Eowynvirus</taxon>
        <taxon>Eowynvirus eowyn</taxon>
    </lineage>
</organism>
<dbReference type="Pfam" id="PF05838">
    <property type="entry name" value="Glyco_hydro_108"/>
    <property type="match status" value="1"/>
</dbReference>
<dbReference type="InterPro" id="IPR008565">
    <property type="entry name" value="TtsA-like_GH18_dom"/>
</dbReference>
<evidence type="ECO:0000313" key="4">
    <source>
        <dbReference type="Proteomes" id="UP000596247"/>
    </source>
</evidence>
<feature type="domain" description="Peptidoglycan binding" evidence="2">
    <location>
        <begin position="113"/>
        <end position="195"/>
    </location>
</feature>
<sequence length="212" mass="23704">MALDLTKLTTASFTQQFIITNRVNVEAGYTNNPDDLGGETNHGITKATSLEWKSLWAKYNWNGDMKTMPYALAYDIYVQGWWNKMLLDQVSAVHPVLADRLFDWGINSGRQKGVLALQRILNVCNRNGKDYADITTDGAMGPGTMTALKAFMGVRGKPGLRYLITTHSGMQNSYYVDISEQRAANETFTNGWLSRGYFNDSMYAALIMNGTL</sequence>
<reference evidence="3 4" key="1">
    <citation type="submission" date="2020-09" db="EMBL/GenBank/DDBJ databases">
        <authorList>
            <person name="Jameson E."/>
        </authorList>
    </citation>
    <scope>NUCLEOTIDE SEQUENCE [LARGE SCALE GENOMIC DNA]</scope>
</reference>
<dbReference type="Proteomes" id="UP000596247">
    <property type="component" value="Chromosome"/>
</dbReference>
<dbReference type="InterPro" id="IPR018537">
    <property type="entry name" value="Peptidoglycan-bd_3"/>
</dbReference>
<name>A0A7R8MMQ2_9CAUD</name>
<protein>
    <submittedName>
        <fullName evidence="3">Peptidoglycan binding domain-containing protein</fullName>
    </submittedName>
</protein>
<dbReference type="EMBL" id="LR881104">
    <property type="protein sequence ID" value="CAD5236150.1"/>
    <property type="molecule type" value="Genomic_DNA"/>
</dbReference>
<proteinExistence type="predicted"/>
<gene>
    <name evidence="3" type="ORF">LLCLJKAH_00161</name>
</gene>
<dbReference type="Gene3D" id="1.20.141.10">
    <property type="entry name" value="Chitosanase, subunit A, domain 1"/>
    <property type="match status" value="1"/>
</dbReference>
<evidence type="ECO:0000313" key="3">
    <source>
        <dbReference type="EMBL" id="CAD5236150.1"/>
    </source>
</evidence>
<dbReference type="Pfam" id="PF09374">
    <property type="entry name" value="PG_binding_3"/>
    <property type="match status" value="1"/>
</dbReference>
<keyword evidence="4" id="KW-1185">Reference proteome</keyword>